<evidence type="ECO:0000313" key="2">
    <source>
        <dbReference type="Proteomes" id="UP001396334"/>
    </source>
</evidence>
<proteinExistence type="predicted"/>
<reference evidence="1 2" key="1">
    <citation type="journal article" date="2024" name="G3 (Bethesda)">
        <title>Genome assembly of Hibiscus sabdariffa L. provides insights into metabolisms of medicinal natural products.</title>
        <authorList>
            <person name="Kim T."/>
        </authorList>
    </citation>
    <scope>NUCLEOTIDE SEQUENCE [LARGE SCALE GENOMIC DNA]</scope>
    <source>
        <strain evidence="1">TK-2024</strain>
        <tissue evidence="1">Old leaves</tissue>
    </source>
</reference>
<protein>
    <submittedName>
        <fullName evidence="1">Uncharacterized protein</fullName>
    </submittedName>
</protein>
<dbReference type="Proteomes" id="UP001396334">
    <property type="component" value="Unassembled WGS sequence"/>
</dbReference>
<evidence type="ECO:0000313" key="1">
    <source>
        <dbReference type="EMBL" id="KAK9031686.1"/>
    </source>
</evidence>
<sequence>MAKWVKLGFGIDLKMDGLETKGCSKGVEAVVFRESVGGKGGVCSMGFSSVMGVLERSLVVLEVFSMGVDLVRGCSRCGDDVSTRWWLRSGYRARLKLTTVL</sequence>
<gene>
    <name evidence="1" type="ORF">V6N11_055978</name>
</gene>
<keyword evidence="2" id="KW-1185">Reference proteome</keyword>
<organism evidence="1 2">
    <name type="scientific">Hibiscus sabdariffa</name>
    <name type="common">roselle</name>
    <dbReference type="NCBI Taxonomy" id="183260"/>
    <lineage>
        <taxon>Eukaryota</taxon>
        <taxon>Viridiplantae</taxon>
        <taxon>Streptophyta</taxon>
        <taxon>Embryophyta</taxon>
        <taxon>Tracheophyta</taxon>
        <taxon>Spermatophyta</taxon>
        <taxon>Magnoliopsida</taxon>
        <taxon>eudicotyledons</taxon>
        <taxon>Gunneridae</taxon>
        <taxon>Pentapetalae</taxon>
        <taxon>rosids</taxon>
        <taxon>malvids</taxon>
        <taxon>Malvales</taxon>
        <taxon>Malvaceae</taxon>
        <taxon>Malvoideae</taxon>
        <taxon>Hibiscus</taxon>
    </lineage>
</organism>
<dbReference type="EMBL" id="JBBPBN010000009">
    <property type="protein sequence ID" value="KAK9031686.1"/>
    <property type="molecule type" value="Genomic_DNA"/>
</dbReference>
<accession>A0ABR2T351</accession>
<name>A0ABR2T351_9ROSI</name>
<comment type="caution">
    <text evidence="1">The sequence shown here is derived from an EMBL/GenBank/DDBJ whole genome shotgun (WGS) entry which is preliminary data.</text>
</comment>